<evidence type="ECO:0000313" key="2">
    <source>
        <dbReference type="EMBL" id="BBX34542.1"/>
    </source>
</evidence>
<evidence type="ECO:0000313" key="3">
    <source>
        <dbReference type="Proteomes" id="UP000465622"/>
    </source>
</evidence>
<dbReference type="PROSITE" id="PS51186">
    <property type="entry name" value="GNAT"/>
    <property type="match status" value="1"/>
</dbReference>
<organism evidence="2 3">
    <name type="scientific">Mycolicibacterium mageritense</name>
    <name type="common">Mycobacterium mageritense</name>
    <dbReference type="NCBI Taxonomy" id="53462"/>
    <lineage>
        <taxon>Bacteria</taxon>
        <taxon>Bacillati</taxon>
        <taxon>Actinomycetota</taxon>
        <taxon>Actinomycetes</taxon>
        <taxon>Mycobacteriales</taxon>
        <taxon>Mycobacteriaceae</taxon>
        <taxon>Mycolicibacterium</taxon>
    </lineage>
</organism>
<dbReference type="EMBL" id="AP022567">
    <property type="protein sequence ID" value="BBX34542.1"/>
    <property type="molecule type" value="Genomic_DNA"/>
</dbReference>
<dbReference type="SUPFAM" id="SSF55729">
    <property type="entry name" value="Acyl-CoA N-acyltransferases (Nat)"/>
    <property type="match status" value="1"/>
</dbReference>
<keyword evidence="3" id="KW-1185">Reference proteome</keyword>
<protein>
    <recommendedName>
        <fullName evidence="1">N-acetyltransferase domain-containing protein</fullName>
    </recommendedName>
</protein>
<dbReference type="Pfam" id="PF13508">
    <property type="entry name" value="Acetyltransf_7"/>
    <property type="match status" value="1"/>
</dbReference>
<proteinExistence type="predicted"/>
<reference evidence="2 3" key="1">
    <citation type="journal article" date="2019" name="Emerg. Microbes Infect.">
        <title>Comprehensive subspecies identification of 175 nontuberculous mycobacteria species based on 7547 genomic profiles.</title>
        <authorList>
            <person name="Matsumoto Y."/>
            <person name="Kinjo T."/>
            <person name="Motooka D."/>
            <person name="Nabeya D."/>
            <person name="Jung N."/>
            <person name="Uechi K."/>
            <person name="Horii T."/>
            <person name="Iida T."/>
            <person name="Fujita J."/>
            <person name="Nakamura S."/>
        </authorList>
    </citation>
    <scope>NUCLEOTIDE SEQUENCE [LARGE SCALE GENOMIC DNA]</scope>
    <source>
        <strain evidence="2 3">JCM 12375</strain>
    </source>
</reference>
<dbReference type="Proteomes" id="UP000465622">
    <property type="component" value="Chromosome"/>
</dbReference>
<sequence length="272" mass="29185">MKVDTVTIQDATADEINDVEYWYGLAGASSGSTMGRELAAARTDGLLGAALRGGTMRAKSLDRYHTMFDSVVARTLVLSARCNAQTVGLLMLGPNPRLLQLGPHYYDLNIRVLLGLAKLHCIAVAPDHRNKGTGSRLLGTATNIARLSAFGELYGEFNARHVCLESFYKQRGFTVLEPYEGLNVTTAIGSLMYIQPADGDRLFTTTLAEPATAPDPAAAETPSLRGAWSDHGVTKPACGDDTSAIQALRYNRIGTIRRCPSVTEGSPTRLAP</sequence>
<dbReference type="InterPro" id="IPR000182">
    <property type="entry name" value="GNAT_dom"/>
</dbReference>
<accession>A0ABM7HVD1</accession>
<name>A0ABM7HVD1_MYCME</name>
<dbReference type="InterPro" id="IPR016181">
    <property type="entry name" value="Acyl_CoA_acyltransferase"/>
</dbReference>
<dbReference type="RefSeq" id="WP_036429599.1">
    <property type="nucleotide sequence ID" value="NZ_AP022567.1"/>
</dbReference>
<evidence type="ECO:0000259" key="1">
    <source>
        <dbReference type="PROSITE" id="PS51186"/>
    </source>
</evidence>
<feature type="domain" description="N-acetyltransferase" evidence="1">
    <location>
        <begin position="6"/>
        <end position="198"/>
    </location>
</feature>
<dbReference type="Gene3D" id="3.40.630.30">
    <property type="match status" value="1"/>
</dbReference>
<dbReference type="CDD" id="cd04301">
    <property type="entry name" value="NAT_SF"/>
    <property type="match status" value="1"/>
</dbReference>
<gene>
    <name evidence="2" type="ORF">MMAGJ_38240</name>
</gene>